<reference evidence="2 3" key="1">
    <citation type="submission" date="2012-05" db="EMBL/GenBank/DDBJ databases">
        <authorList>
            <person name="Weinstock G."/>
            <person name="Sodergren E."/>
            <person name="Lobos E.A."/>
            <person name="Fulton L."/>
            <person name="Fulton R."/>
            <person name="Courtney L."/>
            <person name="Fronick C."/>
            <person name="O'Laughlin M."/>
            <person name="Godfrey J."/>
            <person name="Wilson R.M."/>
            <person name="Miner T."/>
            <person name="Farmer C."/>
            <person name="Delehaunty K."/>
            <person name="Cordes M."/>
            <person name="Minx P."/>
            <person name="Tomlinson C."/>
            <person name="Chen J."/>
            <person name="Wollam A."/>
            <person name="Pepin K.H."/>
            <person name="Bhonagiri V."/>
            <person name="Zhang X."/>
            <person name="Suruliraj S."/>
            <person name="Warren W."/>
            <person name="Mitreva M."/>
            <person name="Mardis E.R."/>
            <person name="Wilson R.K."/>
        </authorList>
    </citation>
    <scope>NUCLEOTIDE SEQUENCE [LARGE SCALE GENOMIC DNA]</scope>
    <source>
        <strain evidence="2 3">F0037</strain>
    </source>
</reference>
<sequence>MNTPPPRISIITICYNASHSISCTLRSIQAQTYNDLEYLVIDGASRDNTLDLVRTLAPRALVHSERDQGIYDAMNRGLSHATGDYIWFINAGDALPSPTTVEEIVGEACLNGARPDIIYGDTRLIDSEGRDLGLRRLRPPLSLTWESFRDGMLVCHQAFIVRRAIAPKYNLRYRFSSDVDWCIRCLKVAKECTFIPRPIALYLNEGATTANHRASLIERFEVMSEHYGLFATLWRHLRFLFVRHR</sequence>
<protein>
    <submittedName>
        <fullName evidence="2">PGL/P-HBAD biosynthesis glycosyltransferase /MT3031 family protein</fullName>
    </submittedName>
</protein>
<evidence type="ECO:0000313" key="2">
    <source>
        <dbReference type="EMBL" id="EKY02162.1"/>
    </source>
</evidence>
<dbReference type="RefSeq" id="WP_005468735.1">
    <property type="nucleotide sequence ID" value="NZ_KB291043.1"/>
</dbReference>
<feature type="domain" description="Glycosyltransferase 2-like" evidence="1">
    <location>
        <begin position="9"/>
        <end position="162"/>
    </location>
</feature>
<dbReference type="AlphaFoldDB" id="L1NG21"/>
<evidence type="ECO:0000259" key="1">
    <source>
        <dbReference type="Pfam" id="PF00535"/>
    </source>
</evidence>
<dbReference type="PANTHER" id="PTHR43685">
    <property type="entry name" value="GLYCOSYLTRANSFERASE"/>
    <property type="match status" value="1"/>
</dbReference>
<dbReference type="Gene3D" id="3.90.550.10">
    <property type="entry name" value="Spore Coat Polysaccharide Biosynthesis Protein SpsA, Chain A"/>
    <property type="match status" value="1"/>
</dbReference>
<dbReference type="InterPro" id="IPR050834">
    <property type="entry name" value="Glycosyltransf_2"/>
</dbReference>
<dbReference type="PANTHER" id="PTHR43685:SF2">
    <property type="entry name" value="GLYCOSYLTRANSFERASE 2-LIKE DOMAIN-CONTAINING PROTEIN"/>
    <property type="match status" value="1"/>
</dbReference>
<dbReference type="STRING" id="1127696.HMPREF9134_00551"/>
<dbReference type="PATRIC" id="fig|1127696.3.peg.484"/>
<comment type="caution">
    <text evidence="2">The sequence shown here is derived from an EMBL/GenBank/DDBJ whole genome shotgun (WGS) entry which is preliminary data.</text>
</comment>
<proteinExistence type="predicted"/>
<dbReference type="CDD" id="cd06433">
    <property type="entry name" value="GT_2_WfgS_like"/>
    <property type="match status" value="1"/>
</dbReference>
<dbReference type="InterPro" id="IPR001173">
    <property type="entry name" value="Glyco_trans_2-like"/>
</dbReference>
<name>L1NG21_9PORP</name>
<gene>
    <name evidence="2" type="ORF">HMPREF9134_00551</name>
</gene>
<evidence type="ECO:0000313" key="3">
    <source>
        <dbReference type="Proteomes" id="UP000010408"/>
    </source>
</evidence>
<dbReference type="GO" id="GO:0016740">
    <property type="term" value="F:transferase activity"/>
    <property type="evidence" value="ECO:0007669"/>
    <property type="project" value="UniProtKB-KW"/>
</dbReference>
<dbReference type="InterPro" id="IPR029044">
    <property type="entry name" value="Nucleotide-diphossugar_trans"/>
</dbReference>
<keyword evidence="2" id="KW-0808">Transferase</keyword>
<dbReference type="eggNOG" id="COG1216">
    <property type="taxonomic scope" value="Bacteria"/>
</dbReference>
<dbReference type="EMBL" id="AMEQ01000018">
    <property type="protein sequence ID" value="EKY02162.1"/>
    <property type="molecule type" value="Genomic_DNA"/>
</dbReference>
<dbReference type="Pfam" id="PF00535">
    <property type="entry name" value="Glycos_transf_2"/>
    <property type="match status" value="1"/>
</dbReference>
<accession>L1NG21</accession>
<organism evidence="2 3">
    <name type="scientific">Porphyromonas catoniae F0037</name>
    <dbReference type="NCBI Taxonomy" id="1127696"/>
    <lineage>
        <taxon>Bacteria</taxon>
        <taxon>Pseudomonadati</taxon>
        <taxon>Bacteroidota</taxon>
        <taxon>Bacteroidia</taxon>
        <taxon>Bacteroidales</taxon>
        <taxon>Porphyromonadaceae</taxon>
        <taxon>Porphyromonas</taxon>
    </lineage>
</organism>
<dbReference type="HOGENOM" id="CLU_025996_21_1_10"/>
<dbReference type="Proteomes" id="UP000010408">
    <property type="component" value="Unassembled WGS sequence"/>
</dbReference>
<dbReference type="SUPFAM" id="SSF53448">
    <property type="entry name" value="Nucleotide-diphospho-sugar transferases"/>
    <property type="match status" value="1"/>
</dbReference>